<gene>
    <name evidence="1" type="ORF">nbrc107697_34340</name>
</gene>
<dbReference type="Proteomes" id="UP000444980">
    <property type="component" value="Unassembled WGS sequence"/>
</dbReference>
<evidence type="ECO:0000313" key="1">
    <source>
        <dbReference type="EMBL" id="GED99395.1"/>
    </source>
</evidence>
<dbReference type="Pfam" id="PF13350">
    <property type="entry name" value="Y_phosphatase3"/>
    <property type="match status" value="1"/>
</dbReference>
<dbReference type="EMBL" id="BJOU01000019">
    <property type="protein sequence ID" value="GED99395.1"/>
    <property type="molecule type" value="Genomic_DNA"/>
</dbReference>
<dbReference type="GO" id="GO:0004721">
    <property type="term" value="F:phosphoprotein phosphatase activity"/>
    <property type="evidence" value="ECO:0007669"/>
    <property type="project" value="InterPro"/>
</dbReference>
<sequence length="227" mass="24726">MTADRTGLADIGLKTIVDLRTDTEREGAPDPQFPGVTELALDVLADTTSIALPANIAELLADPAVVAQMSAELTVDKAHSLMASTYRDFVTLDSAKRGFGDFYTGLLDGGRTPALFHCTNGKDRTGWAAATFLSLMGVRTEDVYRDYLLTNDRLLPAMQPMVDRFTAAGGDRRLLLPLLGVDTAYLDAAFDQVRVEYGTLERYFGEALGVDAEAQRELRSRFLVTPV</sequence>
<dbReference type="InterPro" id="IPR029021">
    <property type="entry name" value="Prot-tyrosine_phosphatase-like"/>
</dbReference>
<dbReference type="InterPro" id="IPR026893">
    <property type="entry name" value="Tyr/Ser_Pase_IphP-type"/>
</dbReference>
<dbReference type="PROSITE" id="PS00383">
    <property type="entry name" value="TYR_PHOSPHATASE_1"/>
    <property type="match status" value="1"/>
</dbReference>
<protein>
    <submittedName>
        <fullName evidence="1">Phosphatase</fullName>
    </submittedName>
</protein>
<dbReference type="SUPFAM" id="SSF52799">
    <property type="entry name" value="(Phosphotyrosine protein) phosphatases II"/>
    <property type="match status" value="1"/>
</dbReference>
<evidence type="ECO:0000313" key="2">
    <source>
        <dbReference type="Proteomes" id="UP000444980"/>
    </source>
</evidence>
<dbReference type="AlphaFoldDB" id="A0A7I9V1W7"/>
<accession>A0A7I9V1W7</accession>
<dbReference type="Gene3D" id="3.90.190.10">
    <property type="entry name" value="Protein tyrosine phosphatase superfamily"/>
    <property type="match status" value="1"/>
</dbReference>
<name>A0A7I9V1W7_9ACTN</name>
<keyword evidence="2" id="KW-1185">Reference proteome</keyword>
<proteinExistence type="predicted"/>
<organism evidence="1 2">
    <name type="scientific">Gordonia crocea</name>
    <dbReference type="NCBI Taxonomy" id="589162"/>
    <lineage>
        <taxon>Bacteria</taxon>
        <taxon>Bacillati</taxon>
        <taxon>Actinomycetota</taxon>
        <taxon>Actinomycetes</taxon>
        <taxon>Mycobacteriales</taxon>
        <taxon>Gordoniaceae</taxon>
        <taxon>Gordonia</taxon>
    </lineage>
</organism>
<dbReference type="InterPro" id="IPR016130">
    <property type="entry name" value="Tyr_Pase_AS"/>
</dbReference>
<reference evidence="2" key="1">
    <citation type="submission" date="2019-06" db="EMBL/GenBank/DDBJ databases">
        <title>Gordonia isolated from sludge of a wastewater treatment plant.</title>
        <authorList>
            <person name="Tamura T."/>
            <person name="Aoyama K."/>
            <person name="Kang Y."/>
            <person name="Saito S."/>
            <person name="Akiyama N."/>
            <person name="Yazawa K."/>
            <person name="Gonoi T."/>
            <person name="Mikami Y."/>
        </authorList>
    </citation>
    <scope>NUCLEOTIDE SEQUENCE [LARGE SCALE GENOMIC DNA]</scope>
    <source>
        <strain evidence="2">NBRC 107697</strain>
    </source>
</reference>
<comment type="caution">
    <text evidence="1">The sequence shown here is derived from an EMBL/GenBank/DDBJ whole genome shotgun (WGS) entry which is preliminary data.</text>
</comment>
<dbReference type="RefSeq" id="WP_308470349.1">
    <property type="nucleotide sequence ID" value="NZ_BJOU01000019.1"/>
</dbReference>